<dbReference type="Proteomes" id="UP000433483">
    <property type="component" value="Unassembled WGS sequence"/>
</dbReference>
<accession>A0A6A3PZ04</accession>
<evidence type="ECO:0000313" key="13">
    <source>
        <dbReference type="Proteomes" id="UP000488956"/>
    </source>
</evidence>
<dbReference type="Pfam" id="PF00069">
    <property type="entry name" value="Pkinase"/>
    <property type="match status" value="1"/>
</dbReference>
<dbReference type="Proteomes" id="UP000440732">
    <property type="component" value="Unassembled WGS sequence"/>
</dbReference>
<dbReference type="EMBL" id="QXGB01005788">
    <property type="protein sequence ID" value="KAE9162232.1"/>
    <property type="molecule type" value="Genomic_DNA"/>
</dbReference>
<dbReference type="PROSITE" id="PS00108">
    <property type="entry name" value="PROTEIN_KINASE_ST"/>
    <property type="match status" value="1"/>
</dbReference>
<comment type="caution">
    <text evidence="4">The sequence shown here is derived from an EMBL/GenBank/DDBJ whole genome shotgun (WGS) entry which is preliminary data.</text>
</comment>
<reference evidence="8 9" key="1">
    <citation type="submission" date="2018-08" db="EMBL/GenBank/DDBJ databases">
        <title>Genomic investigation of the strawberry pathogen Phytophthora fragariae indicates pathogenicity is determined by transcriptional variation in three key races.</title>
        <authorList>
            <person name="Adams T.M."/>
            <person name="Armitage A.D."/>
            <person name="Sobczyk M.K."/>
            <person name="Bates H.J."/>
            <person name="Dunwell J.M."/>
            <person name="Nellist C.F."/>
            <person name="Harrison R.J."/>
        </authorList>
    </citation>
    <scope>NUCLEOTIDE SEQUENCE [LARGE SCALE GENOMIC DNA]</scope>
    <source>
        <strain evidence="7 10">BC-1</strain>
        <strain evidence="6 12">BC-23</strain>
        <strain evidence="5 9">NOV-27</strain>
        <strain evidence="4 11">NOV-5</strain>
        <strain evidence="2 8">NOV-9</strain>
        <strain evidence="3 13">ONT-3</strain>
    </source>
</reference>
<dbReference type="Proteomes" id="UP000440367">
    <property type="component" value="Unassembled WGS sequence"/>
</dbReference>
<dbReference type="Gene3D" id="1.10.510.10">
    <property type="entry name" value="Transferase(Phosphotransferase) domain 1"/>
    <property type="match status" value="1"/>
</dbReference>
<evidence type="ECO:0000313" key="2">
    <source>
        <dbReference type="EMBL" id="KAE8918639.1"/>
    </source>
</evidence>
<gene>
    <name evidence="7" type="ORF">PF002_g31238</name>
    <name evidence="6" type="ORF">PF004_g30146</name>
    <name evidence="5" type="ORF">PF005_g30934</name>
    <name evidence="4" type="ORF">PF006_g30486</name>
    <name evidence="2" type="ORF">PF009_g31048</name>
    <name evidence="3" type="ORF">PF010_g30551</name>
</gene>
<dbReference type="PANTHER" id="PTHR44329:SF214">
    <property type="entry name" value="PROTEIN KINASE DOMAIN-CONTAINING PROTEIN"/>
    <property type="match status" value="1"/>
</dbReference>
<dbReference type="EMBL" id="QXGA01005867">
    <property type="protein sequence ID" value="KAE9065339.1"/>
    <property type="molecule type" value="Genomic_DNA"/>
</dbReference>
<evidence type="ECO:0000313" key="10">
    <source>
        <dbReference type="Proteomes" id="UP000440367"/>
    </source>
</evidence>
<dbReference type="PANTHER" id="PTHR44329">
    <property type="entry name" value="SERINE/THREONINE-PROTEIN KINASE TNNI3K-RELATED"/>
    <property type="match status" value="1"/>
</dbReference>
<evidence type="ECO:0000259" key="1">
    <source>
        <dbReference type="PROSITE" id="PS50011"/>
    </source>
</evidence>
<evidence type="ECO:0000313" key="9">
    <source>
        <dbReference type="Proteomes" id="UP000433483"/>
    </source>
</evidence>
<dbReference type="GO" id="GO:0005524">
    <property type="term" value="F:ATP binding"/>
    <property type="evidence" value="ECO:0007669"/>
    <property type="project" value="InterPro"/>
</dbReference>
<dbReference type="OrthoDB" id="166708at2759"/>
<evidence type="ECO:0000313" key="6">
    <source>
        <dbReference type="EMBL" id="KAE9163430.1"/>
    </source>
</evidence>
<evidence type="ECO:0000313" key="11">
    <source>
        <dbReference type="Proteomes" id="UP000440732"/>
    </source>
</evidence>
<dbReference type="EMBL" id="QXGD01005509">
    <property type="protein sequence ID" value="KAE9165937.1"/>
    <property type="molecule type" value="Genomic_DNA"/>
</dbReference>
<dbReference type="Proteomes" id="UP000429523">
    <property type="component" value="Unassembled WGS sequence"/>
</dbReference>
<organism evidence="4 11">
    <name type="scientific">Phytophthora fragariae</name>
    <dbReference type="NCBI Taxonomy" id="53985"/>
    <lineage>
        <taxon>Eukaryota</taxon>
        <taxon>Sar</taxon>
        <taxon>Stramenopiles</taxon>
        <taxon>Oomycota</taxon>
        <taxon>Peronosporomycetes</taxon>
        <taxon>Peronosporales</taxon>
        <taxon>Peronosporaceae</taxon>
        <taxon>Phytophthora</taxon>
    </lineage>
</organism>
<dbReference type="AlphaFoldDB" id="A0A6A3PZ04"/>
<dbReference type="EMBL" id="QXGF01005476">
    <property type="protein sequence ID" value="KAE8918639.1"/>
    <property type="molecule type" value="Genomic_DNA"/>
</dbReference>
<dbReference type="InterPro" id="IPR008271">
    <property type="entry name" value="Ser/Thr_kinase_AS"/>
</dbReference>
<feature type="domain" description="Protein kinase" evidence="1">
    <location>
        <begin position="1"/>
        <end position="225"/>
    </location>
</feature>
<evidence type="ECO:0000313" key="3">
    <source>
        <dbReference type="EMBL" id="KAE9059599.1"/>
    </source>
</evidence>
<evidence type="ECO:0000313" key="7">
    <source>
        <dbReference type="EMBL" id="KAE9165937.1"/>
    </source>
</evidence>
<evidence type="ECO:0000313" key="4">
    <source>
        <dbReference type="EMBL" id="KAE9065339.1"/>
    </source>
</evidence>
<dbReference type="Proteomes" id="UP000488956">
    <property type="component" value="Unassembled WGS sequence"/>
</dbReference>
<dbReference type="PIRSF" id="PIRSF000654">
    <property type="entry name" value="Integrin-linked_kinase"/>
    <property type="match status" value="1"/>
</dbReference>
<dbReference type="SUPFAM" id="SSF56112">
    <property type="entry name" value="Protein kinase-like (PK-like)"/>
    <property type="match status" value="1"/>
</dbReference>
<proteinExistence type="predicted"/>
<dbReference type="InterPro" id="IPR051681">
    <property type="entry name" value="Ser/Thr_Kinases-Pseudokinases"/>
</dbReference>
<dbReference type="InterPro" id="IPR011009">
    <property type="entry name" value="Kinase-like_dom_sf"/>
</dbReference>
<dbReference type="InterPro" id="IPR000719">
    <property type="entry name" value="Prot_kinase_dom"/>
</dbReference>
<evidence type="ECO:0000313" key="8">
    <source>
        <dbReference type="Proteomes" id="UP000429523"/>
    </source>
</evidence>
<keyword evidence="9" id="KW-1185">Reference proteome</keyword>
<dbReference type="GO" id="GO:0004674">
    <property type="term" value="F:protein serine/threonine kinase activity"/>
    <property type="evidence" value="ECO:0007669"/>
    <property type="project" value="TreeGrafter"/>
</dbReference>
<dbReference type="SMART" id="SM00220">
    <property type="entry name" value="S_TKc"/>
    <property type="match status" value="1"/>
</dbReference>
<name>A0A6A3PZ04_9STRA</name>
<dbReference type="PROSITE" id="PS50011">
    <property type="entry name" value="PROTEIN_KINASE_DOM"/>
    <property type="match status" value="1"/>
</dbReference>
<protein>
    <recommendedName>
        <fullName evidence="1">Protein kinase domain-containing protein</fullName>
    </recommendedName>
</protein>
<evidence type="ECO:0000313" key="5">
    <source>
        <dbReference type="EMBL" id="KAE9162232.1"/>
    </source>
</evidence>
<evidence type="ECO:0000313" key="12">
    <source>
        <dbReference type="Proteomes" id="UP000476176"/>
    </source>
</evidence>
<dbReference type="EMBL" id="QXGC01006052">
    <property type="protein sequence ID" value="KAE9163430.1"/>
    <property type="molecule type" value="Genomic_DNA"/>
</dbReference>
<sequence length="230" mass="25227">MLTPETRGIMAHVNNFLAEAKLTASMDHPRIAHFIGVAWDSLSDLCVVMEYMEGGELRTLLTGYEASNHPVGINHEKVIHRDLKSCNILLNHAMEAKVIDFGISRERMDQTMTAGVGTSLWMAPEVMLGEKYDDKADMFSFGVVLSELDVHALPYAQAKENNRDPNGRRMPDAIILQQVAMGRISVAFSESNPMSIAELGKACVSVDPSLRPTAAEALYKLQVALAQALA</sequence>
<dbReference type="Proteomes" id="UP000476176">
    <property type="component" value="Unassembled WGS sequence"/>
</dbReference>
<dbReference type="EMBL" id="QXFX01005934">
    <property type="protein sequence ID" value="KAE9059599.1"/>
    <property type="molecule type" value="Genomic_DNA"/>
</dbReference>